<reference evidence="2 3" key="1">
    <citation type="journal article" date="1998" name="DNA Res.">
        <title>Complete sequence and gene organization of the genome of a hyper-thermophilic archaebacterium, Pyrococcus horikoshii OT3.</title>
        <authorList>
            <person name="Kawarabayasi Y."/>
            <person name="Sawada M."/>
            <person name="Horikawa H."/>
            <person name="Haikawa Y."/>
            <person name="Hino Y."/>
            <person name="Yamamoto S."/>
            <person name="Sekine M."/>
            <person name="Baba S."/>
            <person name="Kosugi H."/>
            <person name="Hosoyama A."/>
            <person name="Nagai Y."/>
            <person name="Sakai M."/>
            <person name="Ogura K."/>
            <person name="Otuka R."/>
            <person name="Nakazawa H."/>
            <person name="Takamiya M."/>
            <person name="Ohfuku Y."/>
            <person name="Funahashi T."/>
            <person name="Tanaka T."/>
            <person name="Kudoh Y."/>
            <person name="Yamazaki J."/>
            <person name="Kushida N."/>
            <person name="Oguchi A."/>
            <person name="Aoki K."/>
            <person name="Nakamura Y."/>
            <person name="Robb T.F."/>
            <person name="Horikoshi K."/>
            <person name="Masuchi Y."/>
            <person name="Shizuya H."/>
            <person name="Kikuchi H."/>
        </authorList>
    </citation>
    <scope>NUCLEOTIDE SEQUENCE [LARGE SCALE GENOMIC DNA]</scope>
    <source>
        <strain evidence="3">ATCC 700860 / DSM 12428 / JCM 9974 / NBRC 100139 / OT-3</strain>
    </source>
</reference>
<proteinExistence type="predicted"/>
<organism evidence="2 3">
    <name type="scientific">Pyrococcus horikoshii (strain ATCC 700860 / DSM 12428 / JCM 9974 / NBRC 100139 / OT-3)</name>
    <dbReference type="NCBI Taxonomy" id="70601"/>
    <lineage>
        <taxon>Archaea</taxon>
        <taxon>Methanobacteriati</taxon>
        <taxon>Methanobacteriota</taxon>
        <taxon>Thermococci</taxon>
        <taxon>Thermococcales</taxon>
        <taxon>Thermococcaceae</taxon>
        <taxon>Pyrococcus</taxon>
    </lineage>
</organism>
<keyword evidence="3" id="KW-1185">Reference proteome</keyword>
<sequence length="100" mass="10974">MGTSKILAPFFIAFMRTSVSTSYLSLSITGTNSLLIALKPLWVSRIFFLVLSVINLVVMKLLIFLDIGLFPLVIILLPMTKSALPSTMGFTNLYISLGLC</sequence>
<evidence type="ECO:0000313" key="2">
    <source>
        <dbReference type="EMBL" id="BAA30709.1"/>
    </source>
</evidence>
<accession>O59253</accession>
<gene>
    <name evidence="2" type="ordered locus">PH1597</name>
</gene>
<protein>
    <submittedName>
        <fullName evidence="2">Uncharacterized protein</fullName>
    </submittedName>
</protein>
<dbReference type="Proteomes" id="UP000000752">
    <property type="component" value="Chromosome"/>
</dbReference>
<dbReference type="EnsemblBacteria" id="BAA30709">
    <property type="protein sequence ID" value="BAA30709"/>
    <property type="gene ID" value="BAA30709"/>
</dbReference>
<dbReference type="EMBL" id="BA000001">
    <property type="protein sequence ID" value="BAA30709.1"/>
    <property type="molecule type" value="Genomic_DNA"/>
</dbReference>
<feature type="transmembrane region" description="Helical" evidence="1">
    <location>
        <begin position="46"/>
        <end position="77"/>
    </location>
</feature>
<evidence type="ECO:0000313" key="3">
    <source>
        <dbReference type="Proteomes" id="UP000000752"/>
    </source>
</evidence>
<evidence type="ECO:0000256" key="1">
    <source>
        <dbReference type="SAM" id="Phobius"/>
    </source>
</evidence>
<keyword evidence="1" id="KW-0812">Transmembrane</keyword>
<name>O59253_PYRHO</name>
<dbReference type="KEGG" id="pho:PH1597"/>
<dbReference type="PIR" id="E71038">
    <property type="entry name" value="E71038"/>
</dbReference>
<keyword evidence="1" id="KW-0472">Membrane</keyword>
<keyword evidence="1" id="KW-1133">Transmembrane helix</keyword>
<dbReference type="AlphaFoldDB" id="O59253"/>